<feature type="chain" id="PRO_5025516869" description="DUF4005 domain-containing protein" evidence="2">
    <location>
        <begin position="32"/>
        <end position="131"/>
    </location>
</feature>
<feature type="region of interest" description="Disordered" evidence="1">
    <location>
        <begin position="61"/>
        <end position="131"/>
    </location>
</feature>
<dbReference type="AlphaFoldDB" id="A0A6A6N4V3"/>
<dbReference type="Proteomes" id="UP000467840">
    <property type="component" value="Chromosome 10"/>
</dbReference>
<feature type="compositionally biased region" description="Polar residues" evidence="1">
    <location>
        <begin position="110"/>
        <end position="123"/>
    </location>
</feature>
<organism evidence="3 4">
    <name type="scientific">Hevea brasiliensis</name>
    <name type="common">Para rubber tree</name>
    <name type="synonym">Siphonia brasiliensis</name>
    <dbReference type="NCBI Taxonomy" id="3981"/>
    <lineage>
        <taxon>Eukaryota</taxon>
        <taxon>Viridiplantae</taxon>
        <taxon>Streptophyta</taxon>
        <taxon>Embryophyta</taxon>
        <taxon>Tracheophyta</taxon>
        <taxon>Spermatophyta</taxon>
        <taxon>Magnoliopsida</taxon>
        <taxon>eudicotyledons</taxon>
        <taxon>Gunneridae</taxon>
        <taxon>Pentapetalae</taxon>
        <taxon>rosids</taxon>
        <taxon>fabids</taxon>
        <taxon>Malpighiales</taxon>
        <taxon>Euphorbiaceae</taxon>
        <taxon>Crotonoideae</taxon>
        <taxon>Micrandreae</taxon>
        <taxon>Hevea</taxon>
    </lineage>
</organism>
<dbReference type="EMBL" id="JAAGAX010000003">
    <property type="protein sequence ID" value="KAF2321181.1"/>
    <property type="molecule type" value="Genomic_DNA"/>
</dbReference>
<feature type="signal peptide" evidence="2">
    <location>
        <begin position="1"/>
        <end position="31"/>
    </location>
</feature>
<reference evidence="3 4" key="1">
    <citation type="journal article" date="2020" name="Mol. Plant">
        <title>The Chromosome-Based Rubber Tree Genome Provides New Insights into Spurge Genome Evolution and Rubber Biosynthesis.</title>
        <authorList>
            <person name="Liu J."/>
            <person name="Shi C."/>
            <person name="Shi C.C."/>
            <person name="Li W."/>
            <person name="Zhang Q.J."/>
            <person name="Zhang Y."/>
            <person name="Li K."/>
            <person name="Lu H.F."/>
            <person name="Shi C."/>
            <person name="Zhu S.T."/>
            <person name="Xiao Z.Y."/>
            <person name="Nan H."/>
            <person name="Yue Y."/>
            <person name="Zhu X.G."/>
            <person name="Wu Y."/>
            <person name="Hong X.N."/>
            <person name="Fan G.Y."/>
            <person name="Tong Y."/>
            <person name="Zhang D."/>
            <person name="Mao C.L."/>
            <person name="Liu Y.L."/>
            <person name="Hao S.J."/>
            <person name="Liu W.Q."/>
            <person name="Lv M.Q."/>
            <person name="Zhang H.B."/>
            <person name="Liu Y."/>
            <person name="Hu-Tang G.R."/>
            <person name="Wang J.P."/>
            <person name="Wang J.H."/>
            <person name="Sun Y.H."/>
            <person name="Ni S.B."/>
            <person name="Chen W.B."/>
            <person name="Zhang X.C."/>
            <person name="Jiao Y.N."/>
            <person name="Eichler E.E."/>
            <person name="Li G.H."/>
            <person name="Liu X."/>
            <person name="Gao L.Z."/>
        </authorList>
    </citation>
    <scope>NUCLEOTIDE SEQUENCE [LARGE SCALE GENOMIC DNA]</scope>
    <source>
        <strain evidence="4">cv. GT1</strain>
        <tissue evidence="3">Leaf</tissue>
    </source>
</reference>
<accession>A0A6A6N4V3</accession>
<evidence type="ECO:0000256" key="1">
    <source>
        <dbReference type="SAM" id="MobiDB-lite"/>
    </source>
</evidence>
<evidence type="ECO:0000313" key="3">
    <source>
        <dbReference type="EMBL" id="KAF2321181.1"/>
    </source>
</evidence>
<evidence type="ECO:0000256" key="2">
    <source>
        <dbReference type="SAM" id="SignalP"/>
    </source>
</evidence>
<proteinExistence type="predicted"/>
<comment type="caution">
    <text evidence="3">The sequence shown here is derived from an EMBL/GenBank/DDBJ whole genome shotgun (WGS) entry which is preliminary data.</text>
</comment>
<gene>
    <name evidence="3" type="ORF">GH714_035019</name>
</gene>
<name>A0A6A6N4V3_HEVBR</name>
<keyword evidence="2" id="KW-0732">Signal</keyword>
<evidence type="ECO:0008006" key="5">
    <source>
        <dbReference type="Google" id="ProtNLM"/>
    </source>
</evidence>
<sequence length="131" mass="14364">MGSDVPLSKLSGTFWIIQLWLLSYLLELADSPQVSIDNVFGRSSLPRTPITPFVTMALKAVSSRPTPPSRKRESAPLSHNFLHPKRSKHQLRVPVEVSDISDTDPRTPSGVDTSFIGSTSSEGYSRIGEEA</sequence>
<evidence type="ECO:0000313" key="4">
    <source>
        <dbReference type="Proteomes" id="UP000467840"/>
    </source>
</evidence>
<protein>
    <recommendedName>
        <fullName evidence="5">DUF4005 domain-containing protein</fullName>
    </recommendedName>
</protein>
<keyword evidence="4" id="KW-1185">Reference proteome</keyword>
<feature type="compositionally biased region" description="Basic residues" evidence="1">
    <location>
        <begin position="82"/>
        <end position="91"/>
    </location>
</feature>